<reference evidence="1" key="1">
    <citation type="submission" date="2021-06" db="EMBL/GenBank/DDBJ databases">
        <authorList>
            <person name="Kallberg Y."/>
            <person name="Tangrot J."/>
            <person name="Rosling A."/>
        </authorList>
    </citation>
    <scope>NUCLEOTIDE SEQUENCE</scope>
    <source>
        <strain evidence="1">AU212A</strain>
    </source>
</reference>
<accession>A0ACA9K516</accession>
<comment type="caution">
    <text evidence="1">The sequence shown here is derived from an EMBL/GenBank/DDBJ whole genome shotgun (WGS) entry which is preliminary data.</text>
</comment>
<dbReference type="Proteomes" id="UP000789860">
    <property type="component" value="Unassembled WGS sequence"/>
</dbReference>
<name>A0ACA9K516_9GLOM</name>
<organism evidence="1 2">
    <name type="scientific">Scutellospora calospora</name>
    <dbReference type="NCBI Taxonomy" id="85575"/>
    <lineage>
        <taxon>Eukaryota</taxon>
        <taxon>Fungi</taxon>
        <taxon>Fungi incertae sedis</taxon>
        <taxon>Mucoromycota</taxon>
        <taxon>Glomeromycotina</taxon>
        <taxon>Glomeromycetes</taxon>
        <taxon>Diversisporales</taxon>
        <taxon>Gigasporaceae</taxon>
        <taxon>Scutellospora</taxon>
    </lineage>
</organism>
<protein>
    <submittedName>
        <fullName evidence="1">7306_t:CDS:1</fullName>
    </submittedName>
</protein>
<dbReference type="EMBL" id="CAJVPM010000809">
    <property type="protein sequence ID" value="CAG8452573.1"/>
    <property type="molecule type" value="Genomic_DNA"/>
</dbReference>
<keyword evidence="2" id="KW-1185">Reference proteome</keyword>
<sequence>MGRKQKTTNQILTSDLIPTETQKIARVLGGRGKNLHEIQYCDGTVTLCTLPPKFRSLVWVKRGSYVIIEPSESDKIKKIGGEIVHVLFPGHVKHLKSEGIWSGTISFFLHFHFWNHEYNQMTIKFLYKLPLRPSEDNSDDQIFVNTNRIRDIENNDDTSSSDLEEE</sequence>
<evidence type="ECO:0000313" key="1">
    <source>
        <dbReference type="EMBL" id="CAG8452573.1"/>
    </source>
</evidence>
<evidence type="ECO:0000313" key="2">
    <source>
        <dbReference type="Proteomes" id="UP000789860"/>
    </source>
</evidence>
<proteinExistence type="predicted"/>
<gene>
    <name evidence="1" type="ORF">SCALOS_LOCUS1251</name>
</gene>